<proteinExistence type="predicted"/>
<evidence type="ECO:0000313" key="3">
    <source>
        <dbReference type="Proteomes" id="UP000499080"/>
    </source>
</evidence>
<organism evidence="2 3">
    <name type="scientific">Araneus ventricosus</name>
    <name type="common">Orbweaver spider</name>
    <name type="synonym">Epeira ventricosa</name>
    <dbReference type="NCBI Taxonomy" id="182803"/>
    <lineage>
        <taxon>Eukaryota</taxon>
        <taxon>Metazoa</taxon>
        <taxon>Ecdysozoa</taxon>
        <taxon>Arthropoda</taxon>
        <taxon>Chelicerata</taxon>
        <taxon>Arachnida</taxon>
        <taxon>Araneae</taxon>
        <taxon>Araneomorphae</taxon>
        <taxon>Entelegynae</taxon>
        <taxon>Araneoidea</taxon>
        <taxon>Araneidae</taxon>
        <taxon>Araneus</taxon>
    </lineage>
</organism>
<gene>
    <name evidence="2" type="ORF">AVEN_33665_1</name>
</gene>
<evidence type="ECO:0000256" key="1">
    <source>
        <dbReference type="SAM" id="MobiDB-lite"/>
    </source>
</evidence>
<dbReference type="Proteomes" id="UP000499080">
    <property type="component" value="Unassembled WGS sequence"/>
</dbReference>
<feature type="compositionally biased region" description="Polar residues" evidence="1">
    <location>
        <begin position="35"/>
        <end position="44"/>
    </location>
</feature>
<name>A0A4Y2J2B0_ARAVE</name>
<keyword evidence="3" id="KW-1185">Reference proteome</keyword>
<evidence type="ECO:0000313" key="2">
    <source>
        <dbReference type="EMBL" id="GBM84030.1"/>
    </source>
</evidence>
<comment type="caution">
    <text evidence="2">The sequence shown here is derived from an EMBL/GenBank/DDBJ whole genome shotgun (WGS) entry which is preliminary data.</text>
</comment>
<protein>
    <submittedName>
        <fullName evidence="2">Uncharacterized protein</fullName>
    </submittedName>
</protein>
<sequence length="84" mass="9217">MIHTEKERNPVMQIKKIRSTASETLQLCAAKRAHTQSTKPTLSFNRRAHHKEVVSSPSGPLQTDPPPKKASPLSSDSAYGPIRG</sequence>
<dbReference type="EMBL" id="BGPR01003126">
    <property type="protein sequence ID" value="GBM84030.1"/>
    <property type="molecule type" value="Genomic_DNA"/>
</dbReference>
<dbReference type="AlphaFoldDB" id="A0A4Y2J2B0"/>
<reference evidence="2 3" key="1">
    <citation type="journal article" date="2019" name="Sci. Rep.">
        <title>Orb-weaving spider Araneus ventricosus genome elucidates the spidroin gene catalogue.</title>
        <authorList>
            <person name="Kono N."/>
            <person name="Nakamura H."/>
            <person name="Ohtoshi R."/>
            <person name="Moran D.A.P."/>
            <person name="Shinohara A."/>
            <person name="Yoshida Y."/>
            <person name="Fujiwara M."/>
            <person name="Mori M."/>
            <person name="Tomita M."/>
            <person name="Arakawa K."/>
        </authorList>
    </citation>
    <scope>NUCLEOTIDE SEQUENCE [LARGE SCALE GENOMIC DNA]</scope>
</reference>
<accession>A0A4Y2J2B0</accession>
<feature type="region of interest" description="Disordered" evidence="1">
    <location>
        <begin position="32"/>
        <end position="84"/>
    </location>
</feature>